<evidence type="ECO:0000259" key="6">
    <source>
        <dbReference type="Pfam" id="PF00151"/>
    </source>
</evidence>
<evidence type="ECO:0000256" key="1">
    <source>
        <dbReference type="ARBA" id="ARBA00004613"/>
    </source>
</evidence>
<comment type="subcellular location">
    <subcellularLocation>
        <location evidence="1">Secreted</location>
    </subcellularLocation>
</comment>
<dbReference type="PANTHER" id="PTHR11610">
    <property type="entry name" value="LIPASE"/>
    <property type="match status" value="1"/>
</dbReference>
<dbReference type="Pfam" id="PF00151">
    <property type="entry name" value="Lipase"/>
    <property type="match status" value="1"/>
</dbReference>
<dbReference type="SUPFAM" id="SSF53474">
    <property type="entry name" value="alpha/beta-Hydrolases"/>
    <property type="match status" value="1"/>
</dbReference>
<dbReference type="GO" id="GO:0016042">
    <property type="term" value="P:lipid catabolic process"/>
    <property type="evidence" value="ECO:0007669"/>
    <property type="project" value="TreeGrafter"/>
</dbReference>
<dbReference type="InterPro" id="IPR000734">
    <property type="entry name" value="TAG_lipase"/>
</dbReference>
<evidence type="ECO:0000256" key="5">
    <source>
        <dbReference type="SAM" id="Phobius"/>
    </source>
</evidence>
<dbReference type="PANTHER" id="PTHR11610:SF173">
    <property type="entry name" value="LIPASE DOMAIN-CONTAINING PROTEIN-RELATED"/>
    <property type="match status" value="1"/>
</dbReference>
<protein>
    <submittedName>
        <fullName evidence="7">CSON014585 protein</fullName>
    </submittedName>
</protein>
<sequence>MKYSLYYFIQNSAFINFIIIWWNILSKMFSVVLSTKRISASFSKSPHSKNENEFRINYEDVNSNKNEVTNTVVNVKIKNNNKAVADERNEVTQIRSDEFVPERDCKFLLYTRLNPTEPQLLLLNDGDGLKNSFFNAKNPVRLFIHGWLDNGYGELGELGRKAYLQNGQFNVISVDWSALADTPNYFAARSAIFHIGPSIAYWSESINTEIGFYAEPLEDNEVFDDTFDKERKTVKMGGEPSNQGKARGSYKLETHASSPFAMGLIEYSKEVSENSPLT</sequence>
<accession>A0A336MB60</accession>
<comment type="similarity">
    <text evidence="2 4">Belongs to the AB hydrolase superfamily. Lipase family.</text>
</comment>
<proteinExistence type="inferred from homology"/>
<evidence type="ECO:0000256" key="3">
    <source>
        <dbReference type="ARBA" id="ARBA00022525"/>
    </source>
</evidence>
<dbReference type="GO" id="GO:0017171">
    <property type="term" value="F:serine hydrolase activity"/>
    <property type="evidence" value="ECO:0007669"/>
    <property type="project" value="TreeGrafter"/>
</dbReference>
<evidence type="ECO:0000256" key="2">
    <source>
        <dbReference type="ARBA" id="ARBA00010701"/>
    </source>
</evidence>
<evidence type="ECO:0000313" key="7">
    <source>
        <dbReference type="EMBL" id="SSX27486.1"/>
    </source>
</evidence>
<feature type="domain" description="Lipase" evidence="6">
    <location>
        <begin position="90"/>
        <end position="213"/>
    </location>
</feature>
<dbReference type="InterPro" id="IPR029058">
    <property type="entry name" value="AB_hydrolase_fold"/>
</dbReference>
<keyword evidence="5" id="KW-0472">Membrane</keyword>
<evidence type="ECO:0000256" key="4">
    <source>
        <dbReference type="RuleBase" id="RU004262"/>
    </source>
</evidence>
<organism evidence="7">
    <name type="scientific">Culicoides sonorensis</name>
    <name type="common">Biting midge</name>
    <dbReference type="NCBI Taxonomy" id="179676"/>
    <lineage>
        <taxon>Eukaryota</taxon>
        <taxon>Metazoa</taxon>
        <taxon>Ecdysozoa</taxon>
        <taxon>Arthropoda</taxon>
        <taxon>Hexapoda</taxon>
        <taxon>Insecta</taxon>
        <taxon>Pterygota</taxon>
        <taxon>Neoptera</taxon>
        <taxon>Endopterygota</taxon>
        <taxon>Diptera</taxon>
        <taxon>Nematocera</taxon>
        <taxon>Chironomoidea</taxon>
        <taxon>Ceratopogonidae</taxon>
        <taxon>Ceratopogoninae</taxon>
        <taxon>Culicoides</taxon>
        <taxon>Monoculicoides</taxon>
    </lineage>
</organism>
<dbReference type="GO" id="GO:0016298">
    <property type="term" value="F:lipase activity"/>
    <property type="evidence" value="ECO:0007669"/>
    <property type="project" value="InterPro"/>
</dbReference>
<dbReference type="VEuPathDB" id="VectorBase:CSON014585"/>
<gene>
    <name evidence="7" type="primary">CSON014585</name>
</gene>
<feature type="transmembrane region" description="Helical" evidence="5">
    <location>
        <begin position="6"/>
        <end position="25"/>
    </location>
</feature>
<name>A0A336MB60_CULSO</name>
<keyword evidence="5" id="KW-0812">Transmembrane</keyword>
<dbReference type="GO" id="GO:0005615">
    <property type="term" value="C:extracellular space"/>
    <property type="evidence" value="ECO:0007669"/>
    <property type="project" value="TreeGrafter"/>
</dbReference>
<dbReference type="EMBL" id="UFQT01000834">
    <property type="protein sequence ID" value="SSX27486.1"/>
    <property type="molecule type" value="Genomic_DNA"/>
</dbReference>
<keyword evidence="3" id="KW-0964">Secreted</keyword>
<dbReference type="Gene3D" id="3.40.50.1820">
    <property type="entry name" value="alpha/beta hydrolase"/>
    <property type="match status" value="1"/>
</dbReference>
<reference evidence="7" key="1">
    <citation type="submission" date="2018-07" db="EMBL/GenBank/DDBJ databases">
        <authorList>
            <person name="Quirk P.G."/>
            <person name="Krulwich T.A."/>
        </authorList>
    </citation>
    <scope>NUCLEOTIDE SEQUENCE</scope>
</reference>
<keyword evidence="5" id="KW-1133">Transmembrane helix</keyword>
<dbReference type="AlphaFoldDB" id="A0A336MB60"/>
<dbReference type="InterPro" id="IPR013818">
    <property type="entry name" value="Lipase"/>
</dbReference>